<feature type="region of interest" description="Disordered" evidence="1">
    <location>
        <begin position="1"/>
        <end position="28"/>
    </location>
</feature>
<dbReference type="EMBL" id="UINC01225468">
    <property type="protein sequence ID" value="SVE55552.1"/>
    <property type="molecule type" value="Genomic_DNA"/>
</dbReference>
<sequence length="102" mass="11404">MADKTSTGLKKTDTGSRKMPVKAGAKNASGVKHVAKDLSEHFFNNPEAGDTLEGIADWWVARQRRSNAIPIVHRALEHLIEEGKVTKRTYGSRELYVSRRND</sequence>
<reference evidence="2" key="1">
    <citation type="submission" date="2018-05" db="EMBL/GenBank/DDBJ databases">
        <authorList>
            <person name="Lanie J.A."/>
            <person name="Ng W.-L."/>
            <person name="Kazmierczak K.M."/>
            <person name="Andrzejewski T.M."/>
            <person name="Davidsen T.M."/>
            <person name="Wayne K.J."/>
            <person name="Tettelin H."/>
            <person name="Glass J.I."/>
            <person name="Rusch D."/>
            <person name="Podicherti R."/>
            <person name="Tsui H.-C.T."/>
            <person name="Winkler M.E."/>
        </authorList>
    </citation>
    <scope>NUCLEOTIDE SEQUENCE</scope>
</reference>
<organism evidence="2">
    <name type="scientific">marine metagenome</name>
    <dbReference type="NCBI Taxonomy" id="408172"/>
    <lineage>
        <taxon>unclassified sequences</taxon>
        <taxon>metagenomes</taxon>
        <taxon>ecological metagenomes</taxon>
    </lineage>
</organism>
<accession>A0A383EFA5</accession>
<gene>
    <name evidence="2" type="ORF">METZ01_LOCUS508406</name>
</gene>
<proteinExistence type="predicted"/>
<evidence type="ECO:0000313" key="2">
    <source>
        <dbReference type="EMBL" id="SVE55552.1"/>
    </source>
</evidence>
<evidence type="ECO:0000256" key="1">
    <source>
        <dbReference type="SAM" id="MobiDB-lite"/>
    </source>
</evidence>
<name>A0A383EFA5_9ZZZZ</name>
<protein>
    <submittedName>
        <fullName evidence="2">Uncharacterized protein</fullName>
    </submittedName>
</protein>
<dbReference type="AlphaFoldDB" id="A0A383EFA5"/>